<protein>
    <submittedName>
        <fullName evidence="2">Uncharacterized protein</fullName>
    </submittedName>
</protein>
<feature type="non-terminal residue" evidence="2">
    <location>
        <position position="104"/>
    </location>
</feature>
<comment type="caution">
    <text evidence="2">The sequence shown here is derived from an EMBL/GenBank/DDBJ whole genome shotgun (WGS) entry which is preliminary data.</text>
</comment>
<reference evidence="2" key="1">
    <citation type="submission" date="2023-10" db="EMBL/GenBank/DDBJ databases">
        <title>Genome assembly of Pristionchus species.</title>
        <authorList>
            <person name="Yoshida K."/>
            <person name="Sommer R.J."/>
        </authorList>
    </citation>
    <scope>NUCLEOTIDE SEQUENCE</scope>
    <source>
        <strain evidence="2">RS0144</strain>
    </source>
</reference>
<evidence type="ECO:0000313" key="3">
    <source>
        <dbReference type="Proteomes" id="UP001432027"/>
    </source>
</evidence>
<evidence type="ECO:0000313" key="2">
    <source>
        <dbReference type="EMBL" id="GMS97697.1"/>
    </source>
</evidence>
<sequence>MINQYALGYGSLGGATSTVSHHFPRKKQYQSAWMMPGSQKRKQRMMLSTKWNVTSRSSQKMATGGMKMQSTMSSSFSESPSFRRLLAIPPLELLLLPDILNGSE</sequence>
<keyword evidence="3" id="KW-1185">Reference proteome</keyword>
<gene>
    <name evidence="2" type="ORF">PENTCL1PPCAC_19872</name>
</gene>
<name>A0AAV5TU29_9BILA</name>
<organism evidence="2 3">
    <name type="scientific">Pristionchus entomophagus</name>
    <dbReference type="NCBI Taxonomy" id="358040"/>
    <lineage>
        <taxon>Eukaryota</taxon>
        <taxon>Metazoa</taxon>
        <taxon>Ecdysozoa</taxon>
        <taxon>Nematoda</taxon>
        <taxon>Chromadorea</taxon>
        <taxon>Rhabditida</taxon>
        <taxon>Rhabditina</taxon>
        <taxon>Diplogasteromorpha</taxon>
        <taxon>Diplogasteroidea</taxon>
        <taxon>Neodiplogasteridae</taxon>
        <taxon>Pristionchus</taxon>
    </lineage>
</organism>
<proteinExistence type="predicted"/>
<accession>A0AAV5TU29</accession>
<dbReference type="EMBL" id="BTSX01000004">
    <property type="protein sequence ID" value="GMS97697.1"/>
    <property type="molecule type" value="Genomic_DNA"/>
</dbReference>
<evidence type="ECO:0000256" key="1">
    <source>
        <dbReference type="SAM" id="MobiDB-lite"/>
    </source>
</evidence>
<dbReference type="Proteomes" id="UP001432027">
    <property type="component" value="Unassembled WGS sequence"/>
</dbReference>
<feature type="region of interest" description="Disordered" evidence="1">
    <location>
        <begin position="54"/>
        <end position="75"/>
    </location>
</feature>
<dbReference type="AlphaFoldDB" id="A0AAV5TU29"/>